<feature type="binding site" evidence="5">
    <location>
        <position position="141"/>
    </location>
    <ligand>
        <name>S-adenosyl-L-methionine</name>
        <dbReference type="ChEBI" id="CHEBI:59789"/>
    </ligand>
</feature>
<reference evidence="8 9" key="1">
    <citation type="journal article" date="2019" name="Anaerobe">
        <title>Detection of Robinsoniella peoriensis in multiple bone samples of a trauma patient.</title>
        <authorList>
            <person name="Schrottner P."/>
            <person name="Hartwich K."/>
            <person name="Bunk B."/>
            <person name="Schober I."/>
            <person name="Helbig S."/>
            <person name="Rudolph W.W."/>
            <person name="Gunzer F."/>
        </authorList>
    </citation>
    <scope>NUCLEOTIDE SEQUENCE [LARGE SCALE GENOMIC DNA]</scope>
    <source>
        <strain evidence="8 9">DSM 106044</strain>
    </source>
</reference>
<dbReference type="HAMAP" id="MF_02126">
    <property type="entry name" value="RF_methyltr_PrmC"/>
    <property type="match status" value="1"/>
</dbReference>
<dbReference type="EC" id="2.1.1.297" evidence="5"/>
<evidence type="ECO:0000259" key="7">
    <source>
        <dbReference type="Pfam" id="PF17827"/>
    </source>
</evidence>
<dbReference type="Pfam" id="PF17827">
    <property type="entry name" value="PrmC_N"/>
    <property type="match status" value="1"/>
</dbReference>
<organism evidence="8 9">
    <name type="scientific">Robinsoniella peoriensis</name>
    <dbReference type="NCBI Taxonomy" id="180332"/>
    <lineage>
        <taxon>Bacteria</taxon>
        <taxon>Bacillati</taxon>
        <taxon>Bacillota</taxon>
        <taxon>Clostridia</taxon>
        <taxon>Lachnospirales</taxon>
        <taxon>Lachnospiraceae</taxon>
        <taxon>Robinsoniella</taxon>
    </lineage>
</organism>
<dbReference type="NCBIfam" id="TIGR00536">
    <property type="entry name" value="hemK_fam"/>
    <property type="match status" value="1"/>
</dbReference>
<evidence type="ECO:0000256" key="5">
    <source>
        <dbReference type="HAMAP-Rule" id="MF_02126"/>
    </source>
</evidence>
<dbReference type="InterPro" id="IPR007848">
    <property type="entry name" value="Small_mtfrase_dom"/>
</dbReference>
<comment type="caution">
    <text evidence="5">Lacks conserved residue(s) required for the propagation of feature annotation.</text>
</comment>
<keyword evidence="9" id="KW-1185">Reference proteome</keyword>
<accession>A0A4U8Q2T3</accession>
<dbReference type="CDD" id="cd02440">
    <property type="entry name" value="AdoMet_MTases"/>
    <property type="match status" value="1"/>
</dbReference>
<dbReference type="PROSITE" id="PS00092">
    <property type="entry name" value="N6_MTASE"/>
    <property type="match status" value="1"/>
</dbReference>
<evidence type="ECO:0000256" key="2">
    <source>
        <dbReference type="ARBA" id="ARBA00022679"/>
    </source>
</evidence>
<feature type="binding site" evidence="5">
    <location>
        <position position="182"/>
    </location>
    <ligand>
        <name>S-adenosyl-L-methionine</name>
        <dbReference type="ChEBI" id="CHEBI:59789"/>
    </ligand>
</feature>
<dbReference type="GO" id="GO:0003676">
    <property type="term" value="F:nucleic acid binding"/>
    <property type="evidence" value="ECO:0007669"/>
    <property type="project" value="InterPro"/>
</dbReference>
<evidence type="ECO:0000256" key="3">
    <source>
        <dbReference type="ARBA" id="ARBA00022691"/>
    </source>
</evidence>
<dbReference type="InterPro" id="IPR019874">
    <property type="entry name" value="RF_methyltr_PrmC"/>
</dbReference>
<dbReference type="InterPro" id="IPR004556">
    <property type="entry name" value="HemK-like"/>
</dbReference>
<evidence type="ECO:0000313" key="8">
    <source>
        <dbReference type="EMBL" id="TLC98658.1"/>
    </source>
</evidence>
<comment type="caution">
    <text evidence="8">The sequence shown here is derived from an EMBL/GenBank/DDBJ whole genome shotgun (WGS) entry which is preliminary data.</text>
</comment>
<dbReference type="GO" id="GO:0032259">
    <property type="term" value="P:methylation"/>
    <property type="evidence" value="ECO:0007669"/>
    <property type="project" value="UniProtKB-KW"/>
</dbReference>
<dbReference type="PANTHER" id="PTHR18895">
    <property type="entry name" value="HEMK METHYLTRANSFERASE"/>
    <property type="match status" value="1"/>
</dbReference>
<dbReference type="Pfam" id="PF05175">
    <property type="entry name" value="MTS"/>
    <property type="match status" value="1"/>
</dbReference>
<dbReference type="FunFam" id="3.40.50.150:FF:000053">
    <property type="entry name" value="Release factor glutamine methyltransferase"/>
    <property type="match status" value="1"/>
</dbReference>
<keyword evidence="2 5" id="KW-0808">Transferase</keyword>
<feature type="domain" description="Release factor glutamine methyltransferase N-terminal" evidence="7">
    <location>
        <begin position="5"/>
        <end position="75"/>
    </location>
</feature>
<dbReference type="RefSeq" id="WP_027296383.1">
    <property type="nucleotide sequence ID" value="NZ_CAUSDN010000030.1"/>
</dbReference>
<dbReference type="InterPro" id="IPR040758">
    <property type="entry name" value="PrmC_N"/>
</dbReference>
<dbReference type="EMBL" id="QGQD01000086">
    <property type="protein sequence ID" value="TLC98658.1"/>
    <property type="molecule type" value="Genomic_DNA"/>
</dbReference>
<feature type="binding site" evidence="5">
    <location>
        <begin position="182"/>
        <end position="185"/>
    </location>
    <ligand>
        <name>substrate</name>
    </ligand>
</feature>
<feature type="domain" description="Methyltransferase small" evidence="6">
    <location>
        <begin position="97"/>
        <end position="196"/>
    </location>
</feature>
<name>A0A4U8Q2T3_9FIRM</name>
<dbReference type="Gene3D" id="3.40.50.150">
    <property type="entry name" value="Vaccinia Virus protein VP39"/>
    <property type="match status" value="1"/>
</dbReference>
<evidence type="ECO:0000256" key="1">
    <source>
        <dbReference type="ARBA" id="ARBA00022603"/>
    </source>
</evidence>
<comment type="function">
    <text evidence="5">Methylates the class 1 translation termination release factors RF1/PrfA and RF2/PrfB on the glutamine residue of the universally conserved GGQ motif.</text>
</comment>
<dbReference type="STRING" id="180332.GCA_000797495_00384"/>
<evidence type="ECO:0000259" key="6">
    <source>
        <dbReference type="Pfam" id="PF05175"/>
    </source>
</evidence>
<dbReference type="PANTHER" id="PTHR18895:SF74">
    <property type="entry name" value="MTRF1L RELEASE FACTOR GLUTAMINE METHYLTRANSFERASE"/>
    <property type="match status" value="1"/>
</dbReference>
<gene>
    <name evidence="5 8" type="primary">prmC</name>
    <name evidence="8" type="ORF">DSM106044_04409</name>
</gene>
<evidence type="ECO:0000313" key="9">
    <source>
        <dbReference type="Proteomes" id="UP000306509"/>
    </source>
</evidence>
<sequence>MTLQEVVKKGEAYLRERGVDNPALDAWYILENVCNIDKTYFLLNRDEEILPVQYARYQTMLVARGKRVPLQHLTGEQEFMGLSFLVNDKVLIPRQDTEILVEEALKVLRPGMKVLDVCTGSGCIIISLMKMSGAEKGMAVDISQDALEVAGENARRHGVCIDFRKSDLFSQVEGKFDVIVSNPPYIATSEITKLMAEVRLFEPMAALDGKEDGLYFYRKIVTKSRSFLNPGGWLLFEIGYDQAAMVTSMMRSADYTDVRVVKDLAGLDRVVLGRMN</sequence>
<dbReference type="InterPro" id="IPR029063">
    <property type="entry name" value="SAM-dependent_MTases_sf"/>
</dbReference>
<keyword evidence="3 5" id="KW-0949">S-adenosyl-L-methionine</keyword>
<evidence type="ECO:0000256" key="4">
    <source>
        <dbReference type="ARBA" id="ARBA00048391"/>
    </source>
</evidence>
<dbReference type="InterPro" id="IPR002052">
    <property type="entry name" value="DNA_methylase_N6_adenine_CS"/>
</dbReference>
<comment type="similarity">
    <text evidence="5">Belongs to the protein N5-glutamine methyltransferase family. PrmC subfamily.</text>
</comment>
<protein>
    <recommendedName>
        <fullName evidence="5">Release factor glutamine methyltransferase</fullName>
        <shortName evidence="5">RF MTase</shortName>
        <ecNumber evidence="5">2.1.1.297</ecNumber>
    </recommendedName>
    <alternativeName>
        <fullName evidence="5">N5-glutamine methyltransferase PrmC</fullName>
    </alternativeName>
    <alternativeName>
        <fullName evidence="5">Protein-(glutamine-N5) MTase PrmC</fullName>
    </alternativeName>
    <alternativeName>
        <fullName evidence="5">Protein-glutamine N-methyltransferase PrmC</fullName>
    </alternativeName>
</protein>
<dbReference type="SUPFAM" id="SSF53335">
    <property type="entry name" value="S-adenosyl-L-methionine-dependent methyltransferases"/>
    <property type="match status" value="1"/>
</dbReference>
<keyword evidence="1 5" id="KW-0489">Methyltransferase</keyword>
<dbReference type="GO" id="GO:0102559">
    <property type="term" value="F:peptide chain release factor N(5)-glutamine methyltransferase activity"/>
    <property type="evidence" value="ECO:0007669"/>
    <property type="project" value="UniProtKB-EC"/>
</dbReference>
<dbReference type="Proteomes" id="UP000306509">
    <property type="component" value="Unassembled WGS sequence"/>
</dbReference>
<dbReference type="NCBIfam" id="TIGR03534">
    <property type="entry name" value="RF_mod_PrmC"/>
    <property type="match status" value="1"/>
</dbReference>
<dbReference type="Gene3D" id="1.10.8.10">
    <property type="entry name" value="DNA helicase RuvA subunit, C-terminal domain"/>
    <property type="match status" value="1"/>
</dbReference>
<dbReference type="AlphaFoldDB" id="A0A4U8Q2T3"/>
<comment type="catalytic activity">
    <reaction evidence="4 5">
        <text>L-glutaminyl-[peptide chain release factor] + S-adenosyl-L-methionine = N(5)-methyl-L-glutaminyl-[peptide chain release factor] + S-adenosyl-L-homocysteine + H(+)</text>
        <dbReference type="Rhea" id="RHEA:42896"/>
        <dbReference type="Rhea" id="RHEA-COMP:10271"/>
        <dbReference type="Rhea" id="RHEA-COMP:10272"/>
        <dbReference type="ChEBI" id="CHEBI:15378"/>
        <dbReference type="ChEBI" id="CHEBI:30011"/>
        <dbReference type="ChEBI" id="CHEBI:57856"/>
        <dbReference type="ChEBI" id="CHEBI:59789"/>
        <dbReference type="ChEBI" id="CHEBI:61891"/>
        <dbReference type="EC" id="2.1.1.297"/>
    </reaction>
</comment>
<proteinExistence type="inferred from homology"/>
<dbReference type="InterPro" id="IPR050320">
    <property type="entry name" value="N5-glutamine_MTase"/>
</dbReference>